<dbReference type="Gene3D" id="1.20.1250.20">
    <property type="entry name" value="MFS general substrate transporter like domains"/>
    <property type="match status" value="1"/>
</dbReference>
<feature type="transmembrane region" description="Helical" evidence="6">
    <location>
        <begin position="369"/>
        <end position="390"/>
    </location>
</feature>
<reference evidence="8 9" key="1">
    <citation type="submission" date="2019-03" db="EMBL/GenBank/DDBJ databases">
        <title>Genomic Encyclopedia of Type Strains, Phase IV (KMG-IV): sequencing the most valuable type-strain genomes for metagenomic binning, comparative biology and taxonomic classification.</title>
        <authorList>
            <person name="Goeker M."/>
        </authorList>
    </citation>
    <scope>NUCLEOTIDE SEQUENCE [LARGE SCALE GENOMIC DNA]</scope>
    <source>
        <strain evidence="8 9">DSM 24591</strain>
    </source>
</reference>
<dbReference type="AlphaFoldDB" id="A0A4R3MDR2"/>
<evidence type="ECO:0000256" key="5">
    <source>
        <dbReference type="ARBA" id="ARBA00023136"/>
    </source>
</evidence>
<evidence type="ECO:0000313" key="9">
    <source>
        <dbReference type="Proteomes" id="UP000295525"/>
    </source>
</evidence>
<feature type="transmembrane region" description="Helical" evidence="6">
    <location>
        <begin position="43"/>
        <end position="64"/>
    </location>
</feature>
<evidence type="ECO:0000256" key="4">
    <source>
        <dbReference type="ARBA" id="ARBA00022989"/>
    </source>
</evidence>
<name>A0A4R3MDR2_9BURK</name>
<feature type="transmembrane region" description="Helical" evidence="6">
    <location>
        <begin position="169"/>
        <end position="190"/>
    </location>
</feature>
<dbReference type="EMBL" id="SMAJ01000002">
    <property type="protein sequence ID" value="TCT10237.1"/>
    <property type="molecule type" value="Genomic_DNA"/>
</dbReference>
<dbReference type="OrthoDB" id="9807274at2"/>
<feature type="transmembrane region" description="Helical" evidence="6">
    <location>
        <begin position="222"/>
        <end position="246"/>
    </location>
</feature>
<proteinExistence type="predicted"/>
<organism evidence="8 9">
    <name type="scientific">Paralcaligenes ureilyticus</name>
    <dbReference type="NCBI Taxonomy" id="627131"/>
    <lineage>
        <taxon>Bacteria</taxon>
        <taxon>Pseudomonadati</taxon>
        <taxon>Pseudomonadota</taxon>
        <taxon>Betaproteobacteria</taxon>
        <taxon>Burkholderiales</taxon>
        <taxon>Alcaligenaceae</taxon>
        <taxon>Paralcaligenes</taxon>
    </lineage>
</organism>
<gene>
    <name evidence="8" type="ORF">EDC26_102193</name>
</gene>
<feature type="transmembrane region" description="Helical" evidence="6">
    <location>
        <begin position="109"/>
        <end position="131"/>
    </location>
</feature>
<dbReference type="SUPFAM" id="SSF103473">
    <property type="entry name" value="MFS general substrate transporter"/>
    <property type="match status" value="1"/>
</dbReference>
<accession>A0A4R3MDR2</accession>
<dbReference type="InterPro" id="IPR011701">
    <property type="entry name" value="MFS"/>
</dbReference>
<feature type="domain" description="Major facilitator superfamily (MFS) profile" evidence="7">
    <location>
        <begin position="19"/>
        <end position="394"/>
    </location>
</feature>
<dbReference type="InterPro" id="IPR050930">
    <property type="entry name" value="MFS_Vesicular_Transporter"/>
</dbReference>
<evidence type="ECO:0000256" key="3">
    <source>
        <dbReference type="ARBA" id="ARBA00022692"/>
    </source>
</evidence>
<dbReference type="RefSeq" id="WP_132579832.1">
    <property type="nucleotide sequence ID" value="NZ_SMAJ01000002.1"/>
</dbReference>
<keyword evidence="4 6" id="KW-1133">Transmembrane helix</keyword>
<protein>
    <submittedName>
        <fullName evidence="8">Putative MFS family arabinose efflux permease</fullName>
    </submittedName>
</protein>
<dbReference type="GO" id="GO:0016020">
    <property type="term" value="C:membrane"/>
    <property type="evidence" value="ECO:0007669"/>
    <property type="project" value="UniProtKB-SubCell"/>
</dbReference>
<evidence type="ECO:0000256" key="1">
    <source>
        <dbReference type="ARBA" id="ARBA00004141"/>
    </source>
</evidence>
<dbReference type="CDD" id="cd17325">
    <property type="entry name" value="MFS_MdtG_SLC18_like"/>
    <property type="match status" value="1"/>
</dbReference>
<feature type="transmembrane region" description="Helical" evidence="6">
    <location>
        <begin position="16"/>
        <end position="37"/>
    </location>
</feature>
<keyword evidence="2" id="KW-0813">Transport</keyword>
<dbReference type="InterPro" id="IPR001958">
    <property type="entry name" value="Tet-R_TetA/multi-R_MdtG-like"/>
</dbReference>
<dbReference type="Pfam" id="PF07690">
    <property type="entry name" value="MFS_1"/>
    <property type="match status" value="1"/>
</dbReference>
<keyword evidence="9" id="KW-1185">Reference proteome</keyword>
<feature type="transmembrane region" description="Helical" evidence="6">
    <location>
        <begin position="84"/>
        <end position="103"/>
    </location>
</feature>
<dbReference type="InterPro" id="IPR036259">
    <property type="entry name" value="MFS_trans_sf"/>
</dbReference>
<evidence type="ECO:0000256" key="6">
    <source>
        <dbReference type="SAM" id="Phobius"/>
    </source>
</evidence>
<evidence type="ECO:0000256" key="2">
    <source>
        <dbReference type="ARBA" id="ARBA00022448"/>
    </source>
</evidence>
<comment type="caution">
    <text evidence="8">The sequence shown here is derived from an EMBL/GenBank/DDBJ whole genome shotgun (WGS) entry which is preliminary data.</text>
</comment>
<feature type="transmembrane region" description="Helical" evidence="6">
    <location>
        <begin position="290"/>
        <end position="316"/>
    </location>
</feature>
<feature type="transmembrane region" description="Helical" evidence="6">
    <location>
        <begin position="258"/>
        <end position="278"/>
    </location>
</feature>
<keyword evidence="5 6" id="KW-0472">Membrane</keyword>
<keyword evidence="3 6" id="KW-0812">Transmembrane</keyword>
<dbReference type="GO" id="GO:0022857">
    <property type="term" value="F:transmembrane transporter activity"/>
    <property type="evidence" value="ECO:0007669"/>
    <property type="project" value="InterPro"/>
</dbReference>
<feature type="transmembrane region" description="Helical" evidence="6">
    <location>
        <begin position="143"/>
        <end position="163"/>
    </location>
</feature>
<sequence length="399" mass="42416">MNRASRVETTVPPSRRYWYLVILALCGFVTSFGAHIVVTNLPAYAQVVGVGAFMIGLLIAVYDFAELFAKPAAGFIADRRGMKAMLLTGIMVFIAGSLLFLVIDPKFLLGVRFIQGLGAAALSTVSITLVAKYFATGRGTAFGIYNAIKGAGYVIAPALGGFLVQGYGFSMIFIVSAAVGIVALLLSLFLPKDRTKADALEDDDDDMSLKEFFLIFKEPHLLPVYAVIVINMFMVGILFGFLPVYLYSIGYTPLQSGILVTVATASYLLVQPLAGYLADKVSIRKTVLAGLLMAALAISVVAFTSGILLILVIVIAGVGVGTVWTNADTLISTMVDQRALGASMGAAQSFKEFGDMAGPLLVGLITQFFGVRVGFVTCGTVALLLLIFLARSTSFQNNK</sequence>
<dbReference type="InterPro" id="IPR020846">
    <property type="entry name" value="MFS_dom"/>
</dbReference>
<dbReference type="PANTHER" id="PTHR23506">
    <property type="entry name" value="GH10249P"/>
    <property type="match status" value="1"/>
</dbReference>
<evidence type="ECO:0000313" key="8">
    <source>
        <dbReference type="EMBL" id="TCT10237.1"/>
    </source>
</evidence>
<dbReference type="Proteomes" id="UP000295525">
    <property type="component" value="Unassembled WGS sequence"/>
</dbReference>
<evidence type="ECO:0000259" key="7">
    <source>
        <dbReference type="PROSITE" id="PS50850"/>
    </source>
</evidence>
<dbReference type="PROSITE" id="PS50850">
    <property type="entry name" value="MFS"/>
    <property type="match status" value="1"/>
</dbReference>
<dbReference type="PRINTS" id="PR01035">
    <property type="entry name" value="TCRTETA"/>
</dbReference>
<dbReference type="PANTHER" id="PTHR23506:SF23">
    <property type="entry name" value="GH10249P"/>
    <property type="match status" value="1"/>
</dbReference>
<comment type="subcellular location">
    <subcellularLocation>
        <location evidence="1">Membrane</location>
        <topology evidence="1">Multi-pass membrane protein</topology>
    </subcellularLocation>
</comment>